<dbReference type="EMBL" id="JAUCMX010000006">
    <property type="protein sequence ID" value="KAK3543319.1"/>
    <property type="molecule type" value="Genomic_DNA"/>
</dbReference>
<dbReference type="AlphaFoldDB" id="A0AAE0R6B7"/>
<feature type="region of interest" description="Disordered" evidence="3">
    <location>
        <begin position="29"/>
        <end position="54"/>
    </location>
</feature>
<evidence type="ECO:0000259" key="4">
    <source>
        <dbReference type="Pfam" id="PF00078"/>
    </source>
</evidence>
<dbReference type="InterPro" id="IPR043128">
    <property type="entry name" value="Rev_trsase/Diguanyl_cyclase"/>
</dbReference>
<comment type="similarity">
    <text evidence="1">Belongs to the beta type-B retroviral polymerase family. HERV class-II K(HML-2) pol subfamily.</text>
</comment>
<reference evidence="5" key="1">
    <citation type="submission" date="2023-06" db="EMBL/GenBank/DDBJ databases">
        <title>Male Hemibagrus guttatus genome.</title>
        <authorList>
            <person name="Bian C."/>
        </authorList>
    </citation>
    <scope>NUCLEOTIDE SEQUENCE</scope>
    <source>
        <strain evidence="5">Male_cb2023</strain>
        <tissue evidence="5">Muscle</tissue>
    </source>
</reference>
<sequence length="445" mass="49941">MHHDVVRLAQCGTRDSTISTADGGVAMVQSSEREKKSRQTFHDLSSDSGEEYGVHRERIPTLQPGQFDGSTSWREFLSRFEDCARANHWSERTMTVQMRFCLVGATGAVIHKNPRSGRWDYARIVEEVEAAYGPSSEHAAAIGIELRQRVRKADELLHVLRDDIYEKVSIVYAARSEREQDSISVEVFTNAMGDAEIVQWLLKERPCTLARTYEIAHRLYNPGNIAVKVKRGVIAGVLQPADVVRATNPEILPADPLPAVVPSHLESLYAESTKELEETEWHKLAELLSAYSDVFSTGPTDLGRTNMVQHDIQTRPGPPVKQPPHRMASGKQQSADEQIQQNPNAGLASQSNSSWASSIVMVQKKDQTYRLCVNYRVLNERTIKDAYPLPRIQDTLNTLSTAKWFSTLDLASGYWQVELTPGARQTAAFCSRKGLFEWNMMPFGL</sequence>
<dbReference type="PANTHER" id="PTHR37984:SF5">
    <property type="entry name" value="PROTEIN NYNRIN-LIKE"/>
    <property type="match status" value="1"/>
</dbReference>
<feature type="compositionally biased region" description="Polar residues" evidence="3">
    <location>
        <begin position="330"/>
        <end position="348"/>
    </location>
</feature>
<evidence type="ECO:0000256" key="3">
    <source>
        <dbReference type="SAM" id="MobiDB-lite"/>
    </source>
</evidence>
<evidence type="ECO:0000256" key="2">
    <source>
        <dbReference type="ARBA" id="ARBA00012180"/>
    </source>
</evidence>
<dbReference type="Proteomes" id="UP001274896">
    <property type="component" value="Unassembled WGS sequence"/>
</dbReference>
<feature type="domain" description="Reverse transcriptase" evidence="4">
    <location>
        <begin position="362"/>
        <end position="445"/>
    </location>
</feature>
<proteinExistence type="inferred from homology"/>
<dbReference type="CDD" id="cd01647">
    <property type="entry name" value="RT_LTR"/>
    <property type="match status" value="1"/>
</dbReference>
<organism evidence="5 6">
    <name type="scientific">Hemibagrus guttatus</name>
    <dbReference type="NCBI Taxonomy" id="175788"/>
    <lineage>
        <taxon>Eukaryota</taxon>
        <taxon>Metazoa</taxon>
        <taxon>Chordata</taxon>
        <taxon>Craniata</taxon>
        <taxon>Vertebrata</taxon>
        <taxon>Euteleostomi</taxon>
        <taxon>Actinopterygii</taxon>
        <taxon>Neopterygii</taxon>
        <taxon>Teleostei</taxon>
        <taxon>Ostariophysi</taxon>
        <taxon>Siluriformes</taxon>
        <taxon>Bagridae</taxon>
        <taxon>Hemibagrus</taxon>
    </lineage>
</organism>
<dbReference type="GO" id="GO:0004523">
    <property type="term" value="F:RNA-DNA hybrid ribonuclease activity"/>
    <property type="evidence" value="ECO:0007669"/>
    <property type="project" value="UniProtKB-EC"/>
</dbReference>
<evidence type="ECO:0000256" key="1">
    <source>
        <dbReference type="ARBA" id="ARBA00010879"/>
    </source>
</evidence>
<feature type="compositionally biased region" description="Basic and acidic residues" evidence="3">
    <location>
        <begin position="31"/>
        <end position="45"/>
    </location>
</feature>
<dbReference type="Gene3D" id="3.30.70.270">
    <property type="match status" value="1"/>
</dbReference>
<dbReference type="InterPro" id="IPR050951">
    <property type="entry name" value="Retrovirus_Pol_polyprotein"/>
</dbReference>
<dbReference type="SUPFAM" id="SSF56672">
    <property type="entry name" value="DNA/RNA polymerases"/>
    <property type="match status" value="1"/>
</dbReference>
<comment type="caution">
    <text evidence="5">The sequence shown here is derived from an EMBL/GenBank/DDBJ whole genome shotgun (WGS) entry which is preliminary data.</text>
</comment>
<feature type="region of interest" description="Disordered" evidence="3">
    <location>
        <begin position="310"/>
        <end position="350"/>
    </location>
</feature>
<gene>
    <name evidence="5" type="ORF">QTP70_016720</name>
</gene>
<dbReference type="PANTHER" id="PTHR37984">
    <property type="entry name" value="PROTEIN CBG26694"/>
    <property type="match status" value="1"/>
</dbReference>
<evidence type="ECO:0000313" key="6">
    <source>
        <dbReference type="Proteomes" id="UP001274896"/>
    </source>
</evidence>
<dbReference type="EC" id="3.1.26.4" evidence="2"/>
<dbReference type="InterPro" id="IPR000477">
    <property type="entry name" value="RT_dom"/>
</dbReference>
<dbReference type="InterPro" id="IPR043502">
    <property type="entry name" value="DNA/RNA_pol_sf"/>
</dbReference>
<name>A0AAE0R6B7_9TELE</name>
<keyword evidence="6" id="KW-1185">Reference proteome</keyword>
<evidence type="ECO:0000313" key="5">
    <source>
        <dbReference type="EMBL" id="KAK3543319.1"/>
    </source>
</evidence>
<dbReference type="Pfam" id="PF00078">
    <property type="entry name" value="RVT_1"/>
    <property type="match status" value="1"/>
</dbReference>
<dbReference type="Gene3D" id="3.10.10.10">
    <property type="entry name" value="HIV Type 1 Reverse Transcriptase, subunit A, domain 1"/>
    <property type="match status" value="1"/>
</dbReference>
<protein>
    <recommendedName>
        <fullName evidence="2">ribonuclease H</fullName>
        <ecNumber evidence="2">3.1.26.4</ecNumber>
    </recommendedName>
</protein>
<accession>A0AAE0R6B7</accession>